<dbReference type="AlphaFoldDB" id="A0A485M1K8"/>
<evidence type="ECO:0000256" key="3">
    <source>
        <dbReference type="ARBA" id="ARBA00023065"/>
    </source>
</evidence>
<dbReference type="HAMAP" id="MF_00271">
    <property type="entry name" value="ATP_synth_D_arch"/>
    <property type="match status" value="1"/>
</dbReference>
<dbReference type="InterPro" id="IPR002699">
    <property type="entry name" value="V_ATPase_D"/>
</dbReference>
<evidence type="ECO:0000313" key="4">
    <source>
        <dbReference type="EMBL" id="VFU14344.1"/>
    </source>
</evidence>
<keyword evidence="2" id="KW-0813">Transport</keyword>
<dbReference type="Pfam" id="PF01813">
    <property type="entry name" value="ATP-synt_D"/>
    <property type="match status" value="1"/>
</dbReference>
<dbReference type="PANTHER" id="PTHR11671">
    <property type="entry name" value="V-TYPE ATP SYNTHASE SUBUNIT D"/>
    <property type="match status" value="1"/>
</dbReference>
<comment type="similarity">
    <text evidence="1">Belongs to the V-ATPase D subunit family.</text>
</comment>
<dbReference type="NCBIfam" id="TIGR00309">
    <property type="entry name" value="V_ATPase_subD"/>
    <property type="match status" value="1"/>
</dbReference>
<reference evidence="4" key="1">
    <citation type="submission" date="2019-03" db="EMBL/GenBank/DDBJ databases">
        <authorList>
            <person name="Hao L."/>
        </authorList>
    </citation>
    <scope>NUCLEOTIDE SEQUENCE</scope>
</reference>
<proteinExistence type="inferred from homology"/>
<protein>
    <submittedName>
        <fullName evidence="4">V-type ATP synthase subunit D</fullName>
    </submittedName>
</protein>
<name>A0A485M1K8_9ZZZZ</name>
<gene>
    <name evidence="4" type="primary">ntpD</name>
    <name evidence="4" type="ORF">SCFA_280008</name>
</gene>
<dbReference type="GO" id="GO:0046961">
    <property type="term" value="F:proton-transporting ATPase activity, rotational mechanism"/>
    <property type="evidence" value="ECO:0007669"/>
    <property type="project" value="InterPro"/>
</dbReference>
<keyword evidence="3" id="KW-0406">Ion transport</keyword>
<dbReference type="Gene3D" id="1.10.287.3240">
    <property type="match status" value="1"/>
</dbReference>
<sequence length="215" mass="24716">MAAKIRIARPTKIELARLKRRLRLATRIQKIIKDRLSILVMEFLQTVRESAEVKERLQKEYEDAYKALSLSLGYHGYAPVEQTLMISEMPFSLHAATRNVAGVRLPVFQMEENREAPQAVLPAGNSSLLEYTSDMVRKCLSATVELAELQSALELLGDEINKVKRINNALEYVVIPGLDITIKYLSMKFEERDREEVARLKYVKLLIEKREAYAY</sequence>
<evidence type="ECO:0000256" key="1">
    <source>
        <dbReference type="ARBA" id="ARBA00005850"/>
    </source>
</evidence>
<dbReference type="EMBL" id="CAADRM010000090">
    <property type="protein sequence ID" value="VFU14344.1"/>
    <property type="molecule type" value="Genomic_DNA"/>
</dbReference>
<evidence type="ECO:0000256" key="2">
    <source>
        <dbReference type="ARBA" id="ARBA00022448"/>
    </source>
</evidence>
<accession>A0A485M1K8</accession>
<organism evidence="4">
    <name type="scientific">anaerobic digester metagenome</name>
    <dbReference type="NCBI Taxonomy" id="1263854"/>
    <lineage>
        <taxon>unclassified sequences</taxon>
        <taxon>metagenomes</taxon>
        <taxon>ecological metagenomes</taxon>
    </lineage>
</organism>